<sequence length="47" mass="5317">MGKGLREASCGQINGHRMFSNIRWPFAVQGQVNIQDFSSSYDSLARR</sequence>
<name>F0T246_SYNGF</name>
<evidence type="ECO:0000313" key="2">
    <source>
        <dbReference type="Proteomes" id="UP000007488"/>
    </source>
</evidence>
<dbReference type="Proteomes" id="UP000007488">
    <property type="component" value="Chromosome"/>
</dbReference>
<accession>F0T246</accession>
<protein>
    <submittedName>
        <fullName evidence="1">Uncharacterized protein</fullName>
    </submittedName>
</protein>
<dbReference type="KEGG" id="sgy:Sgly_2099"/>
<reference evidence="1 2" key="1">
    <citation type="journal article" date="2011" name="Stand. Genomic Sci.">
        <title>Complete genome sequence of Syntrophobotulus glycolicus type strain (FlGlyR).</title>
        <authorList>
            <person name="Han C."/>
            <person name="Mwirichia R."/>
            <person name="Chertkov O."/>
            <person name="Held B."/>
            <person name="Lapidus A."/>
            <person name="Nolan M."/>
            <person name="Lucas S."/>
            <person name="Hammon N."/>
            <person name="Deshpande S."/>
            <person name="Cheng J.F."/>
            <person name="Tapia R."/>
            <person name="Goodwin L."/>
            <person name="Pitluck S."/>
            <person name="Huntemann M."/>
            <person name="Liolios K."/>
            <person name="Ivanova N."/>
            <person name="Pagani I."/>
            <person name="Mavromatis K."/>
            <person name="Ovchinikova G."/>
            <person name="Pati A."/>
            <person name="Chen A."/>
            <person name="Palaniappan K."/>
            <person name="Land M."/>
            <person name="Hauser L."/>
            <person name="Brambilla E.M."/>
            <person name="Rohde M."/>
            <person name="Spring S."/>
            <person name="Sikorski J."/>
            <person name="Goker M."/>
            <person name="Woyke T."/>
            <person name="Bristow J."/>
            <person name="Eisen J.A."/>
            <person name="Markowitz V."/>
            <person name="Hugenholtz P."/>
            <person name="Kyrpides N.C."/>
            <person name="Klenk H.P."/>
            <person name="Detter J.C."/>
        </authorList>
    </citation>
    <scope>NUCLEOTIDE SEQUENCE [LARGE SCALE GENOMIC DNA]</scope>
    <source>
        <strain evidence="2">DSM 8271 / FlGlyR</strain>
    </source>
</reference>
<gene>
    <name evidence="1" type="ordered locus">Sgly_2099</name>
</gene>
<reference evidence="2" key="2">
    <citation type="submission" date="2011-02" db="EMBL/GenBank/DDBJ databases">
        <title>The complete genome of Syntrophobotulus glycolicus DSM 8271.</title>
        <authorList>
            <person name="Lucas S."/>
            <person name="Copeland A."/>
            <person name="Lapidus A."/>
            <person name="Bruce D."/>
            <person name="Goodwin L."/>
            <person name="Pitluck S."/>
            <person name="Kyrpides N."/>
            <person name="Mavromatis K."/>
            <person name="Pagani I."/>
            <person name="Ivanova N."/>
            <person name="Mikhailova N."/>
            <person name="Chertkov O."/>
            <person name="Held B."/>
            <person name="Detter J.C."/>
            <person name="Tapia R."/>
            <person name="Han C."/>
            <person name="Land M."/>
            <person name="Hauser L."/>
            <person name="Markowitz V."/>
            <person name="Cheng J.-F."/>
            <person name="Hugenholtz P."/>
            <person name="Woyke T."/>
            <person name="Wu D."/>
            <person name="Spring S."/>
            <person name="Schroeder M."/>
            <person name="Brambilla E."/>
            <person name="Klenk H.-P."/>
            <person name="Eisen J.A."/>
        </authorList>
    </citation>
    <scope>NUCLEOTIDE SEQUENCE [LARGE SCALE GENOMIC DNA]</scope>
    <source>
        <strain evidence="2">DSM 8271 / FlGlyR</strain>
    </source>
</reference>
<proteinExistence type="predicted"/>
<dbReference type="AlphaFoldDB" id="F0T246"/>
<keyword evidence="2" id="KW-1185">Reference proteome</keyword>
<organism evidence="1 2">
    <name type="scientific">Syntrophobotulus glycolicus (strain DSM 8271 / FlGlyR)</name>
    <dbReference type="NCBI Taxonomy" id="645991"/>
    <lineage>
        <taxon>Bacteria</taxon>
        <taxon>Bacillati</taxon>
        <taxon>Bacillota</taxon>
        <taxon>Clostridia</taxon>
        <taxon>Eubacteriales</taxon>
        <taxon>Desulfitobacteriaceae</taxon>
        <taxon>Syntrophobotulus</taxon>
    </lineage>
</organism>
<dbReference type="HOGENOM" id="CLU_3174128_0_0_9"/>
<dbReference type="EMBL" id="CP002547">
    <property type="protein sequence ID" value="ADY56390.1"/>
    <property type="molecule type" value="Genomic_DNA"/>
</dbReference>
<evidence type="ECO:0000313" key="1">
    <source>
        <dbReference type="EMBL" id="ADY56390.1"/>
    </source>
</evidence>
<dbReference type="STRING" id="645991.Sgly_2099"/>